<evidence type="ECO:0000313" key="1">
    <source>
        <dbReference type="EMBL" id="CAG8448366.1"/>
    </source>
</evidence>
<proteinExistence type="predicted"/>
<evidence type="ECO:0000313" key="2">
    <source>
        <dbReference type="Proteomes" id="UP000789375"/>
    </source>
</evidence>
<reference evidence="1" key="1">
    <citation type="submission" date="2021-06" db="EMBL/GenBank/DDBJ databases">
        <authorList>
            <person name="Kallberg Y."/>
            <person name="Tangrot J."/>
            <person name="Rosling A."/>
        </authorList>
    </citation>
    <scope>NUCLEOTIDE SEQUENCE</scope>
    <source>
        <strain evidence="1">87-6 pot B 2015</strain>
    </source>
</reference>
<accession>A0A9N8VEE5</accession>
<gene>
    <name evidence="1" type="ORF">FMOSSE_LOCUS1336</name>
</gene>
<dbReference type="Proteomes" id="UP000789375">
    <property type="component" value="Unassembled WGS sequence"/>
</dbReference>
<dbReference type="EMBL" id="CAJVPP010000153">
    <property type="protein sequence ID" value="CAG8448366.1"/>
    <property type="molecule type" value="Genomic_DNA"/>
</dbReference>
<keyword evidence="2" id="KW-1185">Reference proteome</keyword>
<protein>
    <submittedName>
        <fullName evidence="1">4691_t:CDS:1</fullName>
    </submittedName>
</protein>
<comment type="caution">
    <text evidence="1">The sequence shown here is derived from an EMBL/GenBank/DDBJ whole genome shotgun (WGS) entry which is preliminary data.</text>
</comment>
<sequence length="61" mass="7102">MTPFQNAPSFKRRLLHCALRRTPITYNFNRTLDHALSKVLEQIDELPMIQTHVPTLRKAAT</sequence>
<dbReference type="AlphaFoldDB" id="A0A9N8VEE5"/>
<name>A0A9N8VEE5_FUNMO</name>
<organism evidence="1 2">
    <name type="scientific">Funneliformis mosseae</name>
    <name type="common">Endomycorrhizal fungus</name>
    <name type="synonym">Glomus mosseae</name>
    <dbReference type="NCBI Taxonomy" id="27381"/>
    <lineage>
        <taxon>Eukaryota</taxon>
        <taxon>Fungi</taxon>
        <taxon>Fungi incertae sedis</taxon>
        <taxon>Mucoromycota</taxon>
        <taxon>Glomeromycotina</taxon>
        <taxon>Glomeromycetes</taxon>
        <taxon>Glomerales</taxon>
        <taxon>Glomeraceae</taxon>
        <taxon>Funneliformis</taxon>
    </lineage>
</organism>